<gene>
    <name evidence="1" type="ORF">APLA_LOCUS2621</name>
</gene>
<proteinExistence type="predicted"/>
<sequence>MQTRLRGAARDWYDDLEDYSATWGTWKEWLTKAIPRRGGRGSKCRGQVVPIEIAPRRKEIAIDVKCVAKRHIIAPLRQPF</sequence>
<organism evidence="1 2">
    <name type="scientific">Arctia plantaginis</name>
    <name type="common">Wood tiger moth</name>
    <name type="synonym">Phalaena plantaginis</name>
    <dbReference type="NCBI Taxonomy" id="874455"/>
    <lineage>
        <taxon>Eukaryota</taxon>
        <taxon>Metazoa</taxon>
        <taxon>Ecdysozoa</taxon>
        <taxon>Arthropoda</taxon>
        <taxon>Hexapoda</taxon>
        <taxon>Insecta</taxon>
        <taxon>Pterygota</taxon>
        <taxon>Neoptera</taxon>
        <taxon>Endopterygota</taxon>
        <taxon>Lepidoptera</taxon>
        <taxon>Glossata</taxon>
        <taxon>Ditrysia</taxon>
        <taxon>Noctuoidea</taxon>
        <taxon>Erebidae</taxon>
        <taxon>Arctiinae</taxon>
        <taxon>Arctia</taxon>
    </lineage>
</organism>
<evidence type="ECO:0000313" key="2">
    <source>
        <dbReference type="Proteomes" id="UP000494106"/>
    </source>
</evidence>
<accession>A0A8S0Z237</accession>
<protein>
    <submittedName>
        <fullName evidence="1">Uncharacterized protein</fullName>
    </submittedName>
</protein>
<dbReference type="OrthoDB" id="7486164at2759"/>
<reference evidence="1 2" key="1">
    <citation type="submission" date="2020-04" db="EMBL/GenBank/DDBJ databases">
        <authorList>
            <person name="Wallbank WR R."/>
            <person name="Pardo Diaz C."/>
            <person name="Kozak K."/>
            <person name="Martin S."/>
            <person name="Jiggins C."/>
            <person name="Moest M."/>
            <person name="Warren A I."/>
            <person name="Byers J.R.P. K."/>
            <person name="Montejo-Kovacevich G."/>
            <person name="Yen C E."/>
        </authorList>
    </citation>
    <scope>NUCLEOTIDE SEQUENCE [LARGE SCALE GENOMIC DNA]</scope>
</reference>
<comment type="caution">
    <text evidence="1">The sequence shown here is derived from an EMBL/GenBank/DDBJ whole genome shotgun (WGS) entry which is preliminary data.</text>
</comment>
<name>A0A8S0Z237_ARCPL</name>
<evidence type="ECO:0000313" key="1">
    <source>
        <dbReference type="EMBL" id="CAB3225858.1"/>
    </source>
</evidence>
<dbReference type="Proteomes" id="UP000494106">
    <property type="component" value="Unassembled WGS sequence"/>
</dbReference>
<dbReference type="AlphaFoldDB" id="A0A8S0Z237"/>
<dbReference type="EMBL" id="CADEBC010000208">
    <property type="protein sequence ID" value="CAB3225858.1"/>
    <property type="molecule type" value="Genomic_DNA"/>
</dbReference>
<keyword evidence="2" id="KW-1185">Reference proteome</keyword>